<protein>
    <submittedName>
        <fullName evidence="1">Uncharacterized protein</fullName>
    </submittedName>
</protein>
<proteinExistence type="predicted"/>
<reference evidence="1" key="1">
    <citation type="submission" date="2022-12" db="EMBL/GenBank/DDBJ databases">
        <title>Bacterial isolates from different developmental stages of Nematostella vectensis.</title>
        <authorList>
            <person name="Fraune S."/>
        </authorList>
    </citation>
    <scope>NUCLEOTIDE SEQUENCE</scope>
    <source>
        <strain evidence="1">G21630-S1</strain>
    </source>
</reference>
<dbReference type="Proteomes" id="UP001069802">
    <property type="component" value="Unassembled WGS sequence"/>
</dbReference>
<comment type="caution">
    <text evidence="1">The sequence shown here is derived from an EMBL/GenBank/DDBJ whole genome shotgun (WGS) entry which is preliminary data.</text>
</comment>
<dbReference type="RefSeq" id="WP_269423199.1">
    <property type="nucleotide sequence ID" value="NZ_JAPWGY010000003.1"/>
</dbReference>
<organism evidence="1 2">
    <name type="scientific">Kiloniella laminariae</name>
    <dbReference type="NCBI Taxonomy" id="454162"/>
    <lineage>
        <taxon>Bacteria</taxon>
        <taxon>Pseudomonadati</taxon>
        <taxon>Pseudomonadota</taxon>
        <taxon>Alphaproteobacteria</taxon>
        <taxon>Rhodospirillales</taxon>
        <taxon>Kiloniellaceae</taxon>
        <taxon>Kiloniella</taxon>
    </lineage>
</organism>
<keyword evidence="2" id="KW-1185">Reference proteome</keyword>
<sequence length="75" mass="8496">MKSHALCQLVDANYGKPVILFPDQHSIKDGFGKEYLNFDRTPHDYPHQGLSLWLFAESKTAIGMTITNQVSNVFL</sequence>
<evidence type="ECO:0000313" key="1">
    <source>
        <dbReference type="EMBL" id="MCZ4281014.1"/>
    </source>
</evidence>
<gene>
    <name evidence="1" type="ORF">O4H49_09515</name>
</gene>
<dbReference type="EMBL" id="JAPWGY010000003">
    <property type="protein sequence ID" value="MCZ4281014.1"/>
    <property type="molecule type" value="Genomic_DNA"/>
</dbReference>
<evidence type="ECO:0000313" key="2">
    <source>
        <dbReference type="Proteomes" id="UP001069802"/>
    </source>
</evidence>
<accession>A0ABT4LIT4</accession>
<name>A0ABT4LIT4_9PROT</name>